<dbReference type="OrthoDB" id="7278895at2"/>
<feature type="transmembrane region" description="Helical" evidence="1">
    <location>
        <begin position="106"/>
        <end position="126"/>
    </location>
</feature>
<reference evidence="2 3" key="1">
    <citation type="submission" date="2019-08" db="EMBL/GenBank/DDBJ databases">
        <title>Bradyrhizobium hipponensis sp. nov., a rhizobium isolated from a Lupinus angustifolius root nodule in Tunisia.</title>
        <authorList>
            <person name="Off K."/>
            <person name="Rejili M."/>
            <person name="Mars M."/>
            <person name="Brachmann A."/>
            <person name="Marin M."/>
        </authorList>
    </citation>
    <scope>NUCLEOTIDE SEQUENCE [LARGE SCALE GENOMIC DNA]</scope>
    <source>
        <strain evidence="2 3">CTAW71</strain>
    </source>
</reference>
<evidence type="ECO:0000313" key="3">
    <source>
        <dbReference type="Proteomes" id="UP000324758"/>
    </source>
</evidence>
<keyword evidence="1" id="KW-0812">Transmembrane</keyword>
<dbReference type="AlphaFoldDB" id="A0A5D3K0D1"/>
<proteinExistence type="predicted"/>
<dbReference type="Proteomes" id="UP000324758">
    <property type="component" value="Unassembled WGS sequence"/>
</dbReference>
<keyword evidence="1" id="KW-0472">Membrane</keyword>
<accession>A0A5D3K0D1</accession>
<keyword evidence="1" id="KW-1133">Transmembrane helix</keyword>
<evidence type="ECO:0000313" key="2">
    <source>
        <dbReference type="EMBL" id="TYL86066.1"/>
    </source>
</evidence>
<feature type="transmembrane region" description="Helical" evidence="1">
    <location>
        <begin position="39"/>
        <end position="70"/>
    </location>
</feature>
<evidence type="ECO:0008006" key="4">
    <source>
        <dbReference type="Google" id="ProtNLM"/>
    </source>
</evidence>
<gene>
    <name evidence="2" type="ORF">FXB40_42500</name>
</gene>
<keyword evidence="3" id="KW-1185">Reference proteome</keyword>
<organism evidence="2 3">
    <name type="scientific">Bradyrhizobium rifense</name>
    <dbReference type="NCBI Taxonomy" id="515499"/>
    <lineage>
        <taxon>Bacteria</taxon>
        <taxon>Pseudomonadati</taxon>
        <taxon>Pseudomonadota</taxon>
        <taxon>Alphaproteobacteria</taxon>
        <taxon>Hyphomicrobiales</taxon>
        <taxon>Nitrobacteraceae</taxon>
        <taxon>Bradyrhizobium</taxon>
    </lineage>
</organism>
<feature type="transmembrane region" description="Helical" evidence="1">
    <location>
        <begin position="76"/>
        <end position="94"/>
    </location>
</feature>
<comment type="caution">
    <text evidence="2">The sequence shown here is derived from an EMBL/GenBank/DDBJ whole genome shotgun (WGS) entry which is preliminary data.</text>
</comment>
<name>A0A5D3K0D1_9BRAD</name>
<dbReference type="RefSeq" id="WP_148778211.1">
    <property type="nucleotide sequence ID" value="NZ_VSSS01000081.1"/>
</dbReference>
<dbReference type="EMBL" id="VSSS01000081">
    <property type="protein sequence ID" value="TYL86066.1"/>
    <property type="molecule type" value="Genomic_DNA"/>
</dbReference>
<evidence type="ECO:0000256" key="1">
    <source>
        <dbReference type="SAM" id="Phobius"/>
    </source>
</evidence>
<protein>
    <recommendedName>
        <fullName evidence="4">MerC domain-containing protein</fullName>
    </recommendedName>
</protein>
<sequence>MSVIGPSCSLPSETSPGCGCAAKTEPGGSKAASTAVATAVVAAACTACCVLPFTLPAVVLAGAGSLIAVLDHAHGLMTKLSVAVVVCAWGWIVWRSRTTGLKIRSSVLAAMCAATVLTATAAPWPVMESAVFHALGVAKKPKPPAS</sequence>